<evidence type="ECO:0008006" key="9">
    <source>
        <dbReference type="Google" id="ProtNLM"/>
    </source>
</evidence>
<feature type="transmembrane region" description="Helical" evidence="6">
    <location>
        <begin position="35"/>
        <end position="57"/>
    </location>
</feature>
<feature type="transmembrane region" description="Helical" evidence="6">
    <location>
        <begin position="801"/>
        <end position="821"/>
    </location>
</feature>
<dbReference type="Proteomes" id="UP001200034">
    <property type="component" value="Unassembled WGS sequence"/>
</dbReference>
<dbReference type="GO" id="GO:0016020">
    <property type="term" value="C:membrane"/>
    <property type="evidence" value="ECO:0007669"/>
    <property type="project" value="UniProtKB-SubCell"/>
</dbReference>
<feature type="transmembrane region" description="Helical" evidence="6">
    <location>
        <begin position="439"/>
        <end position="462"/>
    </location>
</feature>
<feature type="transmembrane region" description="Helical" evidence="6">
    <location>
        <begin position="63"/>
        <end position="80"/>
    </location>
</feature>
<protein>
    <recommendedName>
        <fullName evidence="9">Transmembrane protein 245</fullName>
    </recommendedName>
</protein>
<feature type="transmembrane region" description="Helical" evidence="6">
    <location>
        <begin position="187"/>
        <end position="210"/>
    </location>
</feature>
<evidence type="ECO:0000256" key="2">
    <source>
        <dbReference type="ARBA" id="ARBA00009773"/>
    </source>
</evidence>
<evidence type="ECO:0000313" key="7">
    <source>
        <dbReference type="EMBL" id="KAH8388457.1"/>
    </source>
</evidence>
<dbReference type="AlphaFoldDB" id="A0AAD4KE79"/>
<name>A0AAD4KE79_9MUSC</name>
<comment type="similarity">
    <text evidence="2">Belongs to the autoinducer-2 exporter (AI-2E) (TC 2.A.86) family.</text>
</comment>
<keyword evidence="4 6" id="KW-1133">Transmembrane helix</keyword>
<keyword evidence="5 6" id="KW-0472">Membrane</keyword>
<feature type="transmembrane region" description="Helical" evidence="6">
    <location>
        <begin position="230"/>
        <end position="254"/>
    </location>
</feature>
<keyword evidence="3 6" id="KW-0812">Transmembrane</keyword>
<feature type="transmembrane region" description="Helical" evidence="6">
    <location>
        <begin position="750"/>
        <end position="767"/>
    </location>
</feature>
<evidence type="ECO:0000256" key="6">
    <source>
        <dbReference type="SAM" id="Phobius"/>
    </source>
</evidence>
<feature type="transmembrane region" description="Helical" evidence="6">
    <location>
        <begin position="151"/>
        <end position="175"/>
    </location>
</feature>
<dbReference type="EMBL" id="JAJJHW010000014">
    <property type="protein sequence ID" value="KAH8388457.1"/>
    <property type="molecule type" value="Genomic_DNA"/>
</dbReference>
<comment type="caution">
    <text evidence="7">The sequence shown here is derived from an EMBL/GenBank/DDBJ whole genome shotgun (WGS) entry which is preliminary data.</text>
</comment>
<proteinExistence type="inferred from homology"/>
<evidence type="ECO:0000256" key="3">
    <source>
        <dbReference type="ARBA" id="ARBA00022692"/>
    </source>
</evidence>
<evidence type="ECO:0000256" key="4">
    <source>
        <dbReference type="ARBA" id="ARBA00022989"/>
    </source>
</evidence>
<organism evidence="7 8">
    <name type="scientific">Drosophila rubida</name>
    <dbReference type="NCBI Taxonomy" id="30044"/>
    <lineage>
        <taxon>Eukaryota</taxon>
        <taxon>Metazoa</taxon>
        <taxon>Ecdysozoa</taxon>
        <taxon>Arthropoda</taxon>
        <taxon>Hexapoda</taxon>
        <taxon>Insecta</taxon>
        <taxon>Pterygota</taxon>
        <taxon>Neoptera</taxon>
        <taxon>Endopterygota</taxon>
        <taxon>Diptera</taxon>
        <taxon>Brachycera</taxon>
        <taxon>Muscomorpha</taxon>
        <taxon>Ephydroidea</taxon>
        <taxon>Drosophilidae</taxon>
        <taxon>Drosophila</taxon>
    </lineage>
</organism>
<evidence type="ECO:0000256" key="5">
    <source>
        <dbReference type="ARBA" id="ARBA00023136"/>
    </source>
</evidence>
<keyword evidence="8" id="KW-1185">Reference proteome</keyword>
<dbReference type="PANTHER" id="PTHR21716">
    <property type="entry name" value="TRANSMEMBRANE PROTEIN"/>
    <property type="match status" value="1"/>
</dbReference>
<accession>A0AAD4KE79</accession>
<dbReference type="InterPro" id="IPR002549">
    <property type="entry name" value="AI-2E-like"/>
</dbReference>
<dbReference type="PANTHER" id="PTHR21716:SF4">
    <property type="entry name" value="TRANSMEMBRANE PROTEIN 245"/>
    <property type="match status" value="1"/>
</dbReference>
<comment type="subcellular location">
    <subcellularLocation>
        <location evidence="1">Membrane</location>
        <topology evidence="1">Multi-pass membrane protein</topology>
    </subcellularLocation>
</comment>
<feature type="transmembrane region" description="Helical" evidence="6">
    <location>
        <begin position="684"/>
        <end position="706"/>
    </location>
</feature>
<evidence type="ECO:0000256" key="1">
    <source>
        <dbReference type="ARBA" id="ARBA00004141"/>
    </source>
</evidence>
<sequence>MNRSDTLPIRRDRSFDSVLNRLLRMRSQNHESFRAAMYNFLIAAGVAAFVAVCFILGPFVRPLLWAFLMGAVLFPFKRRLAELLNNWFQRLEERDSNVLVSICLAPLEATEHCGRMLINWLCQHWQLLLSGCGVAICIKLLVLYAPKGFLLALWHWLTFSHGLFVRVIGFLNVYLVCLCSCHTEFSLTYAFFLQLLVLIVIYLSSVHFFWTPEKSAHFVIAGQSMWVAIAGYLCSFLGALQVPVFLLVMAYVVVSTAYHLQTSDELDSSTLLDRVHKLFDKQDFEKSLSNISICRRAGGEATLQSDVEDISLSDTIDSTDTFEAAKPAEESEAHQSDTYFKLLFYACLGTFLYRNIWMFILAAVPIFLHLLYTVGSYTGITQFVYGKLSEGYQGLRSWALEHHSAVLPLCLPGVLELNYKINCIVRDSLKSSVESVTSILMIILMLLIIIFLSVFFCVNIYSETIEVAYLGKDLINKTITDRPELIDILPANIQASIDDALDNAHHYGRRKIETYIDDWLADADKVHATKLKEQILDVWDRLIQYWIDFNKAGTSYGPRVPTDALKSTFGEIVDNPELVLVAKQGIIGWAQSNTQTILEVAESLWHIIRTNISVIMGVAGEILSLLLSGGQACIEFILDMIVFFTALFYLLSSSQEKYAPLQITKYLGYSASGIKVADALENSITVVLISMFKCSTFTGLFTWLVHTVFGARIVFLPSAMAALLAAAPFLGSYWCAVPAFLELWLAQDRFYAGVLLFLLQFFVPSSFETAIYADLKGGGHPYLNGLAIAGGMYWIGWQGAIFGPLMLCFFIGLFEVATLAMRNNQEPRYVWF</sequence>
<feature type="transmembrane region" description="Helical" evidence="6">
    <location>
        <begin position="713"/>
        <end position="730"/>
    </location>
</feature>
<reference evidence="7" key="1">
    <citation type="journal article" date="2021" name="Mol. Ecol. Resour.">
        <title>Phylogenomic analyses of the genus Drosophila reveals genomic signals of climate adaptation.</title>
        <authorList>
            <person name="Li F."/>
            <person name="Rane R.V."/>
            <person name="Luria V."/>
            <person name="Xiong Z."/>
            <person name="Chen J."/>
            <person name="Li Z."/>
            <person name="Catullo R.A."/>
            <person name="Griffin P.C."/>
            <person name="Schiffer M."/>
            <person name="Pearce S."/>
            <person name="Lee S.F."/>
            <person name="McElroy K."/>
            <person name="Stocker A."/>
            <person name="Shirriffs J."/>
            <person name="Cockerell F."/>
            <person name="Coppin C."/>
            <person name="Sgro C.M."/>
            <person name="Karger A."/>
            <person name="Cain J.W."/>
            <person name="Weber J.A."/>
            <person name="Santpere G."/>
            <person name="Kirschner M.W."/>
            <person name="Hoffmann A.A."/>
            <person name="Oakeshott J.G."/>
            <person name="Zhang G."/>
        </authorList>
    </citation>
    <scope>NUCLEOTIDE SEQUENCE</scope>
    <source>
        <strain evidence="7">BGI-SZ-2011g</strain>
    </source>
</reference>
<feature type="transmembrane region" description="Helical" evidence="6">
    <location>
        <begin position="125"/>
        <end position="145"/>
    </location>
</feature>
<feature type="transmembrane region" description="Helical" evidence="6">
    <location>
        <begin position="342"/>
        <end position="368"/>
    </location>
</feature>
<evidence type="ECO:0000313" key="8">
    <source>
        <dbReference type="Proteomes" id="UP001200034"/>
    </source>
</evidence>
<gene>
    <name evidence="7" type="ORF">KR093_006579</name>
</gene>